<evidence type="ECO:0000313" key="2">
    <source>
        <dbReference type="Proteomes" id="UP001148629"/>
    </source>
</evidence>
<proteinExistence type="predicted"/>
<sequence length="1489" mass="167109">MAPVLLDHLPSLTSPLGIASVAVVVFFVLEPEGARRFSLRTRWAYLTDCQGLFREAYHDYIKKGKPVVLPGFGFRKEVILPQSSMKWALNQPDEVLHLPEAFAEIDQVRYSLGHDKIAVDAWQGLIVKTDMNRVLENIVNTMNKELHVVFDEQFGTDTENWKEIDLNATAKIIVAQAASRFTVGLPLCRNKEYLETSLKINDLLILTAGLNGGMPLVLQPFVGALLSIPSRIQVAKIKKWFIPLWKERLENLEKNLGKPEPEDQVQMMLRYGLRERQHEIHDFDLMTRRLIAQNFGSIHQTQMQVSNLILNVLGSDAEFNTIAVLRDEIDRTLGPDVKAQWTKALVNQMSRADSVSRETLRLNSFGGRANFRKVKTSDFRTDDGYHIPKGTVISFLGQPAQTDDDAIEDALKFDPFRFSRMRELGANYFSTGPFKQPLCGNEEGWGPLSPHRYDFTPCFIDVWIAAVSVFGLLFGSLAVWWLLVKKQKHEGQAKNTHFYIKQSLLAIIIADVIAQLAIQIIYMPKVWFGDFRVLTTFLTILSLCVVFTIQWVEHSRIRYPSGVALFYWLLLLISFAVKLRSLISQQIYKAQLPYFIVYCVGVGLSLVEFLVEWLWPRNVGPNGYEAIEEEEECPVEYANAFSQLTFSWMTPMMRYGYKVFLTEDDLWALAKDDQTKSTGGRFDKAWQYELEHRKNPSLWIVLFKAYGGPYCLAAVYKIGNDISQYIQPQLLRLLIAFVASYEKGQINQPVIKGAAIALAMFACAVFQTTMVHQYFQLAFVTGMHIKGGLSSAIYRKSLRLSSEGRASKTTGDIVNYMAVDAQRLQDLTQFAQQIWSAPFQIIICMVSLYNLVGWSMMAGIVVMIIMMPLQGFVARIMKNMQKDQMKNKDARSRLINEIINNMKSIKLYAWGSAFMNKLNFVRNEKELKNLRKIGATQAFANFTWTTAPFFVSCSTFTVFVLTQDKPLTTDIVFPALALFNLLTFPLAILPMVITSIVEASVAVGRLTDFLKAEELQHNAITVKPAPEQLGEESVIIRDGTFSWNRHEDKNALKEIDYTAYKGELSCIVGRVGAGKSSFLQSILGDLWKVKGSVEVRGTVAYASQQTWILNATVKENIIFGYRYDPEFYEKTIQACALLDDFAQLPDGDETVVGERGISLSGGQKARVSLARAVYARADIYLLDDVLSAVDSHVGRHIIDNVLGPRGLLSSKTRILATNAIAVLRQASYVTLLKDGEIVERGTYKQLVAMKGLIADLLKTAGHESGNASSESSSSASSSKAATIIEPDSSQAKEELEEAQEQVPEMAPIKAGPGVGAKPRSSSMATLRRASTASFNGPRGKLTDEELAGSSKTKQVKEHLEQGKVKWSVYGEYAKMNNIYAVALYLFMLLAAQTTSIGGSVWLKEWAERNQKSHSNDHVGKYIGIYFAFGIGASALTVVQTLILWIFCSIEASRKLHERMANAIFRSPMSFFDTTPTGRILNRFSRSVVE</sequence>
<gene>
    <name evidence="1" type="ORF">NM208_g7512</name>
</gene>
<organism evidence="1 2">
    <name type="scientific">Fusarium decemcellulare</name>
    <dbReference type="NCBI Taxonomy" id="57161"/>
    <lineage>
        <taxon>Eukaryota</taxon>
        <taxon>Fungi</taxon>
        <taxon>Dikarya</taxon>
        <taxon>Ascomycota</taxon>
        <taxon>Pezizomycotina</taxon>
        <taxon>Sordariomycetes</taxon>
        <taxon>Hypocreomycetidae</taxon>
        <taxon>Hypocreales</taxon>
        <taxon>Nectriaceae</taxon>
        <taxon>Fusarium</taxon>
        <taxon>Fusarium decemcellulare species complex</taxon>
    </lineage>
</organism>
<dbReference type="Proteomes" id="UP001148629">
    <property type="component" value="Unassembled WGS sequence"/>
</dbReference>
<protein>
    <submittedName>
        <fullName evidence="1">Uncharacterized protein</fullName>
    </submittedName>
</protein>
<evidence type="ECO:0000313" key="1">
    <source>
        <dbReference type="EMBL" id="KAJ3534513.1"/>
    </source>
</evidence>
<accession>A0ACC1S8X2</accession>
<comment type="caution">
    <text evidence="1">The sequence shown here is derived from an EMBL/GenBank/DDBJ whole genome shotgun (WGS) entry which is preliminary data.</text>
</comment>
<name>A0ACC1S8X2_9HYPO</name>
<reference evidence="1" key="1">
    <citation type="submission" date="2022-08" db="EMBL/GenBank/DDBJ databases">
        <title>Genome Sequence of Fusarium decemcellulare.</title>
        <authorList>
            <person name="Buettner E."/>
        </authorList>
    </citation>
    <scope>NUCLEOTIDE SEQUENCE</scope>
    <source>
        <strain evidence="1">Babe19</strain>
    </source>
</reference>
<keyword evidence="2" id="KW-1185">Reference proteome</keyword>
<dbReference type="EMBL" id="JANRMS010000778">
    <property type="protein sequence ID" value="KAJ3534513.1"/>
    <property type="molecule type" value="Genomic_DNA"/>
</dbReference>